<keyword evidence="4" id="KW-0812">Transmembrane</keyword>
<keyword evidence="4" id="KW-1133">Transmembrane helix</keyword>
<evidence type="ECO:0000313" key="7">
    <source>
        <dbReference type="Proteomes" id="UP001140094"/>
    </source>
</evidence>
<feature type="compositionally biased region" description="Basic and acidic residues" evidence="3">
    <location>
        <begin position="20"/>
        <end position="43"/>
    </location>
</feature>
<dbReference type="SMART" id="SM00397">
    <property type="entry name" value="t_SNARE"/>
    <property type="match status" value="1"/>
</dbReference>
<dbReference type="GO" id="GO:0006886">
    <property type="term" value="P:intracellular protein transport"/>
    <property type="evidence" value="ECO:0007669"/>
    <property type="project" value="TreeGrafter"/>
</dbReference>
<dbReference type="PROSITE" id="PS50192">
    <property type="entry name" value="T_SNARE"/>
    <property type="match status" value="1"/>
</dbReference>
<dbReference type="Proteomes" id="UP001140094">
    <property type="component" value="Unassembled WGS sequence"/>
</dbReference>
<dbReference type="GO" id="GO:0000149">
    <property type="term" value="F:SNARE binding"/>
    <property type="evidence" value="ECO:0007669"/>
    <property type="project" value="TreeGrafter"/>
</dbReference>
<comment type="similarity">
    <text evidence="1">Belongs to the syntaxin family.</text>
</comment>
<feature type="region of interest" description="Disordered" evidence="3">
    <location>
        <begin position="1"/>
        <end position="89"/>
    </location>
</feature>
<feature type="compositionally biased region" description="Basic and acidic residues" evidence="3">
    <location>
        <begin position="79"/>
        <end position="89"/>
    </location>
</feature>
<proteinExistence type="inferred from homology"/>
<dbReference type="OrthoDB" id="10255013at2759"/>
<dbReference type="GO" id="GO:0012505">
    <property type="term" value="C:endomembrane system"/>
    <property type="evidence" value="ECO:0007669"/>
    <property type="project" value="TreeGrafter"/>
</dbReference>
<evidence type="ECO:0000259" key="5">
    <source>
        <dbReference type="PROSITE" id="PS50192"/>
    </source>
</evidence>
<keyword evidence="4" id="KW-0472">Membrane</keyword>
<dbReference type="Gene3D" id="1.20.58.70">
    <property type="match status" value="1"/>
</dbReference>
<comment type="caution">
    <text evidence="6">The sequence shown here is derived from an EMBL/GenBank/DDBJ whole genome shotgun (WGS) entry which is preliminary data.</text>
</comment>
<dbReference type="SUPFAM" id="SSF47661">
    <property type="entry name" value="t-snare proteins"/>
    <property type="match status" value="1"/>
</dbReference>
<dbReference type="InterPro" id="IPR006011">
    <property type="entry name" value="Syntaxin_N"/>
</dbReference>
<dbReference type="InterPro" id="IPR045242">
    <property type="entry name" value="Syntaxin"/>
</dbReference>
<keyword evidence="2" id="KW-0175">Coiled coil</keyword>
<dbReference type="GO" id="GO:0006906">
    <property type="term" value="P:vesicle fusion"/>
    <property type="evidence" value="ECO:0007669"/>
    <property type="project" value="TreeGrafter"/>
</dbReference>
<evidence type="ECO:0000256" key="4">
    <source>
        <dbReference type="SAM" id="Phobius"/>
    </source>
</evidence>
<dbReference type="InterPro" id="IPR010989">
    <property type="entry name" value="SNARE"/>
</dbReference>
<keyword evidence="7" id="KW-1185">Reference proteome</keyword>
<name>A0A9W8LV49_9FUNG</name>
<dbReference type="PANTHER" id="PTHR19957">
    <property type="entry name" value="SYNTAXIN"/>
    <property type="match status" value="1"/>
</dbReference>
<dbReference type="Pfam" id="PF05739">
    <property type="entry name" value="SNARE"/>
    <property type="match status" value="1"/>
</dbReference>
<feature type="coiled-coil region" evidence="2">
    <location>
        <begin position="144"/>
        <end position="206"/>
    </location>
</feature>
<dbReference type="Pfam" id="PF00804">
    <property type="entry name" value="Syntaxin"/>
    <property type="match status" value="1"/>
</dbReference>
<dbReference type="Gene3D" id="1.20.5.110">
    <property type="match status" value="1"/>
</dbReference>
<evidence type="ECO:0000313" key="6">
    <source>
        <dbReference type="EMBL" id="KAJ2804878.1"/>
    </source>
</evidence>
<accession>A0A9W8LV49</accession>
<evidence type="ECO:0000256" key="1">
    <source>
        <dbReference type="ARBA" id="ARBA00009063"/>
    </source>
</evidence>
<feature type="transmembrane region" description="Helical" evidence="4">
    <location>
        <begin position="333"/>
        <end position="354"/>
    </location>
</feature>
<evidence type="ECO:0000256" key="2">
    <source>
        <dbReference type="SAM" id="Coils"/>
    </source>
</evidence>
<gene>
    <name evidence="6" type="ORF">H4R20_002329</name>
</gene>
<protein>
    <recommendedName>
        <fullName evidence="5">t-SNARE coiled-coil homology domain-containing protein</fullName>
    </recommendedName>
</protein>
<dbReference type="GO" id="GO:0005484">
    <property type="term" value="F:SNAP receptor activity"/>
    <property type="evidence" value="ECO:0007669"/>
    <property type="project" value="TreeGrafter"/>
</dbReference>
<dbReference type="EMBL" id="JANBUO010000351">
    <property type="protein sequence ID" value="KAJ2804878.1"/>
    <property type="molecule type" value="Genomic_DNA"/>
</dbReference>
<dbReference type="GO" id="GO:0031201">
    <property type="term" value="C:SNARE complex"/>
    <property type="evidence" value="ECO:0007669"/>
    <property type="project" value="TreeGrafter"/>
</dbReference>
<feature type="domain" description="T-SNARE coiled-coil homology" evidence="5">
    <location>
        <begin position="261"/>
        <end position="323"/>
    </location>
</feature>
<dbReference type="InterPro" id="IPR000727">
    <property type="entry name" value="T_SNARE_dom"/>
</dbReference>
<organism evidence="6 7">
    <name type="scientific">Coemansia guatemalensis</name>
    <dbReference type="NCBI Taxonomy" id="2761395"/>
    <lineage>
        <taxon>Eukaryota</taxon>
        <taxon>Fungi</taxon>
        <taxon>Fungi incertae sedis</taxon>
        <taxon>Zoopagomycota</taxon>
        <taxon>Kickxellomycotina</taxon>
        <taxon>Kickxellomycetes</taxon>
        <taxon>Kickxellales</taxon>
        <taxon>Kickxellaceae</taxon>
        <taxon>Coemansia</taxon>
    </lineage>
</organism>
<reference evidence="6" key="1">
    <citation type="submission" date="2022-07" db="EMBL/GenBank/DDBJ databases">
        <title>Phylogenomic reconstructions and comparative analyses of Kickxellomycotina fungi.</title>
        <authorList>
            <person name="Reynolds N.K."/>
            <person name="Stajich J.E."/>
            <person name="Barry K."/>
            <person name="Grigoriev I.V."/>
            <person name="Crous P."/>
            <person name="Smith M.E."/>
        </authorList>
    </citation>
    <scope>NUCLEOTIDE SEQUENCE</scope>
    <source>
        <strain evidence="6">NRRL 1565</strain>
    </source>
</reference>
<dbReference type="GO" id="GO:0048278">
    <property type="term" value="P:vesicle docking"/>
    <property type="evidence" value="ECO:0007669"/>
    <property type="project" value="TreeGrafter"/>
</dbReference>
<dbReference type="AlphaFoldDB" id="A0A9W8LV49"/>
<evidence type="ECO:0000256" key="3">
    <source>
        <dbReference type="SAM" id="MobiDB-lite"/>
    </source>
</evidence>
<sequence>MGRDIMGALKSGPQTQGSMDEWRGRSRPGEHTTIEMDQLDGRRRGGGNNAVRRGPSAPYPHPPESAHVTDRYGSANGDRPLRRQDGHHNSVDLTEFNHKANSIKRDIEMAYQQIGKVKTAHEKTLTATGEVRISVTSAMRDDETKKAKNLIEDIKADMRDLDEEKRKHMENRLVSKSQKVAIASRYQRLAERMKELLDNYKSTINHYLSRYRMRLKQEYLIANPDATAEEAEEAVYDDEADQAFAQAVKRSHKTDAVTNILNRVRERRDDVRRIEKDVQTLAEMISEIAQLVNDQQHILDNIEEAVEESYRHVDLGHREVKQSVVLTKKNRKLKWWCIAVLIVALVVIAVAVYLKLRK</sequence>